<evidence type="ECO:0000256" key="1">
    <source>
        <dbReference type="SAM" id="MobiDB-lite"/>
    </source>
</evidence>
<dbReference type="GeneID" id="63854473"/>
<accession>A0A9P4L4U4</accession>
<gene>
    <name evidence="2" type="ORF">K460DRAFT_409130</name>
</gene>
<organism evidence="2 3">
    <name type="scientific">Cucurbitaria berberidis CBS 394.84</name>
    <dbReference type="NCBI Taxonomy" id="1168544"/>
    <lineage>
        <taxon>Eukaryota</taxon>
        <taxon>Fungi</taxon>
        <taxon>Dikarya</taxon>
        <taxon>Ascomycota</taxon>
        <taxon>Pezizomycotina</taxon>
        <taxon>Dothideomycetes</taxon>
        <taxon>Pleosporomycetidae</taxon>
        <taxon>Pleosporales</taxon>
        <taxon>Pleosporineae</taxon>
        <taxon>Cucurbitariaceae</taxon>
        <taxon>Cucurbitaria</taxon>
    </lineage>
</organism>
<dbReference type="EMBL" id="ML976618">
    <property type="protein sequence ID" value="KAF1841672.1"/>
    <property type="molecule type" value="Genomic_DNA"/>
</dbReference>
<dbReference type="OrthoDB" id="3932216at2759"/>
<name>A0A9P4L4U4_9PLEO</name>
<evidence type="ECO:0000313" key="3">
    <source>
        <dbReference type="Proteomes" id="UP000800039"/>
    </source>
</evidence>
<feature type="region of interest" description="Disordered" evidence="1">
    <location>
        <begin position="1"/>
        <end position="24"/>
    </location>
</feature>
<protein>
    <submittedName>
        <fullName evidence="2">Uncharacterized protein</fullName>
    </submittedName>
</protein>
<dbReference type="AlphaFoldDB" id="A0A9P4L4U4"/>
<reference evidence="2" key="1">
    <citation type="submission" date="2020-01" db="EMBL/GenBank/DDBJ databases">
        <authorList>
            <consortium name="DOE Joint Genome Institute"/>
            <person name="Haridas S."/>
            <person name="Albert R."/>
            <person name="Binder M."/>
            <person name="Bloem J."/>
            <person name="Labutti K."/>
            <person name="Salamov A."/>
            <person name="Andreopoulos B."/>
            <person name="Baker S.E."/>
            <person name="Barry K."/>
            <person name="Bills G."/>
            <person name="Bluhm B.H."/>
            <person name="Cannon C."/>
            <person name="Castanera R."/>
            <person name="Culley D.E."/>
            <person name="Daum C."/>
            <person name="Ezra D."/>
            <person name="Gonzalez J.B."/>
            <person name="Henrissat B."/>
            <person name="Kuo A."/>
            <person name="Liang C."/>
            <person name="Lipzen A."/>
            <person name="Lutzoni F."/>
            <person name="Magnuson J."/>
            <person name="Mondo S."/>
            <person name="Nolan M."/>
            <person name="Ohm R."/>
            <person name="Pangilinan J."/>
            <person name="Park H.-J."/>
            <person name="Ramirez L."/>
            <person name="Alfaro M."/>
            <person name="Sun H."/>
            <person name="Tritt A."/>
            <person name="Yoshinaga Y."/>
            <person name="Zwiers L.-H."/>
            <person name="Turgeon B.G."/>
            <person name="Goodwin S.B."/>
            <person name="Spatafora J.W."/>
            <person name="Crous P.W."/>
            <person name="Grigoriev I.V."/>
        </authorList>
    </citation>
    <scope>NUCLEOTIDE SEQUENCE</scope>
    <source>
        <strain evidence="2">CBS 394.84</strain>
    </source>
</reference>
<sequence>MEYRDTSPYSEPYTPGPTTPNFDATADNIATPVSINSGSFISAPYTHTFHIPTNLTQVAVDADQQLKRFQQDLLVLTCMNENESLHWRPSWFKKKPISEKFWTLHNPPNVVTERIPHKSGGRQYFTRRMREADDSPPFYIQSWDHWERHCARYGIPQDFLSEQQIELMRLGLPRDEGGKICAPPVHPLYPEPQPLGQGRYILDPSIYATHLPRKFQSVNYNASTTSEREVVVVHSDGTLKVEPLEKLFIHTSQWTHFDGYGGYQLDEPRAVDNTAPKTQGSGRRWSYLPWTREQSESCKPLRIDLRPLAKRLENDATGRT</sequence>
<dbReference type="RefSeq" id="XP_040784235.1">
    <property type="nucleotide sequence ID" value="XM_040937223.1"/>
</dbReference>
<keyword evidence="3" id="KW-1185">Reference proteome</keyword>
<dbReference type="Proteomes" id="UP000800039">
    <property type="component" value="Unassembled WGS sequence"/>
</dbReference>
<proteinExistence type="predicted"/>
<evidence type="ECO:0000313" key="2">
    <source>
        <dbReference type="EMBL" id="KAF1841672.1"/>
    </source>
</evidence>
<comment type="caution">
    <text evidence="2">The sequence shown here is derived from an EMBL/GenBank/DDBJ whole genome shotgun (WGS) entry which is preliminary data.</text>
</comment>